<evidence type="ECO:0000259" key="8">
    <source>
        <dbReference type="Pfam" id="PF00999"/>
    </source>
</evidence>
<keyword evidence="5 7" id="KW-1133">Transmembrane helix</keyword>
<dbReference type="Pfam" id="PF00999">
    <property type="entry name" value="Na_H_Exchanger"/>
    <property type="match status" value="1"/>
</dbReference>
<feature type="transmembrane region" description="Helical" evidence="7">
    <location>
        <begin position="99"/>
        <end position="122"/>
    </location>
</feature>
<dbReference type="EMBL" id="CP007174">
    <property type="protein sequence ID" value="AIF85483.1"/>
    <property type="molecule type" value="Genomic_DNA"/>
</dbReference>
<dbReference type="HOGENOM" id="CLU_005126_1_2_2"/>
<accession>A0A075MWH8</accession>
<proteinExistence type="inferred from homology"/>
<dbReference type="PANTHER" id="PTHR42751">
    <property type="entry name" value="SODIUM/HYDROGEN EXCHANGER FAMILY/TRKA DOMAIN PROTEIN"/>
    <property type="match status" value="1"/>
</dbReference>
<evidence type="ECO:0000256" key="1">
    <source>
        <dbReference type="ARBA" id="ARBA00004141"/>
    </source>
</evidence>
<comment type="subcellular location">
    <subcellularLocation>
        <location evidence="1">Membrane</location>
        <topology evidence="1">Multi-pass membrane protein</topology>
    </subcellularLocation>
</comment>
<feature type="transmembrane region" description="Helical" evidence="7">
    <location>
        <begin position="283"/>
        <end position="316"/>
    </location>
</feature>
<dbReference type="eggNOG" id="arCOG01955">
    <property type="taxonomic scope" value="Archaea"/>
</dbReference>
<evidence type="ECO:0000313" key="10">
    <source>
        <dbReference type="Proteomes" id="UP000028194"/>
    </source>
</evidence>
<keyword evidence="10" id="KW-1185">Reference proteome</keyword>
<evidence type="ECO:0000256" key="2">
    <source>
        <dbReference type="ARBA" id="ARBA00005551"/>
    </source>
</evidence>
<dbReference type="Gene3D" id="1.20.1530.20">
    <property type="match status" value="1"/>
</dbReference>
<organism evidence="9 10">
    <name type="scientific">Candidatus Nitrososphaera evergladensis SR1</name>
    <dbReference type="NCBI Taxonomy" id="1459636"/>
    <lineage>
        <taxon>Archaea</taxon>
        <taxon>Nitrososphaerota</taxon>
        <taxon>Nitrososphaeria</taxon>
        <taxon>Nitrososphaerales</taxon>
        <taxon>Nitrososphaeraceae</taxon>
        <taxon>Nitrososphaera</taxon>
    </lineage>
</organism>
<feature type="transmembrane region" description="Helical" evidence="7">
    <location>
        <begin position="128"/>
        <end position="147"/>
    </location>
</feature>
<feature type="transmembrane region" description="Helical" evidence="7">
    <location>
        <begin position="368"/>
        <end position="388"/>
    </location>
</feature>
<dbReference type="STRING" id="1459636.NTE_03455"/>
<name>A0A075MWH8_9ARCH</name>
<reference evidence="9 10" key="1">
    <citation type="journal article" date="2014" name="PLoS ONE">
        <title>Genome Sequence of Candidatus Nitrososphaera evergladensis from Group I.1b Enriched from Everglades Soil Reveals Novel Genomic Features of the Ammonia-Oxidizing Archaea.</title>
        <authorList>
            <person name="Zhalnina K.V."/>
            <person name="Dias R."/>
            <person name="Leonard M.T."/>
            <person name="Dorr de Quadros P."/>
            <person name="Camargo F.A."/>
            <person name="Drew J.C."/>
            <person name="Farmerie W.G."/>
            <person name="Daroub S.H."/>
            <person name="Triplett E.W."/>
        </authorList>
    </citation>
    <scope>NUCLEOTIDE SEQUENCE [LARGE SCALE GENOMIC DNA]</scope>
    <source>
        <strain evidence="9 10">SR1</strain>
    </source>
</reference>
<comment type="similarity">
    <text evidence="2">Belongs to the monovalent cation:proton antiporter 2 (CPA2) transporter (TC 2.A.37) family.</text>
</comment>
<evidence type="ECO:0000256" key="6">
    <source>
        <dbReference type="ARBA" id="ARBA00023136"/>
    </source>
</evidence>
<evidence type="ECO:0000256" key="5">
    <source>
        <dbReference type="ARBA" id="ARBA00022989"/>
    </source>
</evidence>
<feature type="transmembrane region" description="Helical" evidence="7">
    <location>
        <begin position="12"/>
        <end position="35"/>
    </location>
</feature>
<dbReference type="GO" id="GO:0015297">
    <property type="term" value="F:antiporter activity"/>
    <property type="evidence" value="ECO:0007669"/>
    <property type="project" value="InterPro"/>
</dbReference>
<dbReference type="Proteomes" id="UP000028194">
    <property type="component" value="Chromosome"/>
</dbReference>
<sequence length="414" mass="42998">MIEITQDMAEIAAAQVIQDFAIIMVVASVMALVSYKLKQPMVIGYIAAGMIIGPHTPPFSLILHPEILNLLAEIGIVLLLFVVGLEYPIAKLRAVGKKALVIAFAEAFGTFGIGIAVGQAMGMTLFDSMFIALAISVTSTVVLSQVMREFGIAKTDTASLILGVTVIEDIIIVSTLAVLQSVASTGNLTIVEIGTSVGLVLAFIGGALFIGSKTVPKFVDMVGKTNHFDVLLVAILGVAFGLAFIANELGISVAAGAFFAGVLVAESKGHATAHVLTTPLKDMFAALFFVSIGALMDISQLPLFIVPALIFIAVSFASKFATVYLSAKSQGLDKKTALQAAFGSSASGGELALVTAKGGADVGATSGFVLPMVGAMTIITSFLSPYVVKFGFKIGERIAPSSEVKKDDKEGKEI</sequence>
<feature type="domain" description="Cation/H+ exchanger transmembrane" evidence="8">
    <location>
        <begin position="25"/>
        <end position="388"/>
    </location>
</feature>
<dbReference type="GO" id="GO:1902600">
    <property type="term" value="P:proton transmembrane transport"/>
    <property type="evidence" value="ECO:0007669"/>
    <property type="project" value="InterPro"/>
</dbReference>
<feature type="transmembrane region" description="Helical" evidence="7">
    <location>
        <begin position="188"/>
        <end position="210"/>
    </location>
</feature>
<dbReference type="InterPro" id="IPR006153">
    <property type="entry name" value="Cation/H_exchanger_TM"/>
</dbReference>
<dbReference type="KEGG" id="nev:NTE_03455"/>
<evidence type="ECO:0000313" key="9">
    <source>
        <dbReference type="EMBL" id="AIF85483.1"/>
    </source>
</evidence>
<feature type="transmembrane region" description="Helical" evidence="7">
    <location>
        <begin position="67"/>
        <end position="87"/>
    </location>
</feature>
<feature type="transmembrane region" description="Helical" evidence="7">
    <location>
        <begin position="230"/>
        <end position="263"/>
    </location>
</feature>
<evidence type="ECO:0000256" key="7">
    <source>
        <dbReference type="SAM" id="Phobius"/>
    </source>
</evidence>
<keyword evidence="4 7" id="KW-0812">Transmembrane</keyword>
<dbReference type="AlphaFoldDB" id="A0A075MWH8"/>
<dbReference type="InterPro" id="IPR038770">
    <property type="entry name" value="Na+/solute_symporter_sf"/>
</dbReference>
<protein>
    <submittedName>
        <fullName evidence="9">Kef-type K+ transport system, predicted NAD-binding component</fullName>
    </submittedName>
</protein>
<feature type="transmembrane region" description="Helical" evidence="7">
    <location>
        <begin position="159"/>
        <end position="182"/>
    </location>
</feature>
<dbReference type="PANTHER" id="PTHR42751:SF3">
    <property type="entry name" value="SODIUM_GLUTAMATE SYMPORTER"/>
    <property type="match status" value="1"/>
</dbReference>
<feature type="transmembrane region" description="Helical" evidence="7">
    <location>
        <begin position="42"/>
        <end position="61"/>
    </location>
</feature>
<keyword evidence="6 7" id="KW-0472">Membrane</keyword>
<dbReference type="GO" id="GO:0016020">
    <property type="term" value="C:membrane"/>
    <property type="evidence" value="ECO:0007669"/>
    <property type="project" value="UniProtKB-SubCell"/>
</dbReference>
<evidence type="ECO:0000256" key="3">
    <source>
        <dbReference type="ARBA" id="ARBA00022448"/>
    </source>
</evidence>
<gene>
    <name evidence="9" type="ORF">NTE_03455</name>
</gene>
<evidence type="ECO:0000256" key="4">
    <source>
        <dbReference type="ARBA" id="ARBA00022692"/>
    </source>
</evidence>
<keyword evidence="3" id="KW-0813">Transport</keyword>